<feature type="compositionally biased region" description="Basic and acidic residues" evidence="1">
    <location>
        <begin position="1"/>
        <end position="32"/>
    </location>
</feature>
<protein>
    <submittedName>
        <fullName evidence="2">Uncharacterized protein</fullName>
    </submittedName>
</protein>
<name>A0AA40FRQ8_9HYME</name>
<evidence type="ECO:0000313" key="3">
    <source>
        <dbReference type="Proteomes" id="UP001177670"/>
    </source>
</evidence>
<evidence type="ECO:0000256" key="1">
    <source>
        <dbReference type="SAM" id="MobiDB-lite"/>
    </source>
</evidence>
<organism evidence="2 3">
    <name type="scientific">Melipona bicolor</name>
    <dbReference type="NCBI Taxonomy" id="60889"/>
    <lineage>
        <taxon>Eukaryota</taxon>
        <taxon>Metazoa</taxon>
        <taxon>Ecdysozoa</taxon>
        <taxon>Arthropoda</taxon>
        <taxon>Hexapoda</taxon>
        <taxon>Insecta</taxon>
        <taxon>Pterygota</taxon>
        <taxon>Neoptera</taxon>
        <taxon>Endopterygota</taxon>
        <taxon>Hymenoptera</taxon>
        <taxon>Apocrita</taxon>
        <taxon>Aculeata</taxon>
        <taxon>Apoidea</taxon>
        <taxon>Anthophila</taxon>
        <taxon>Apidae</taxon>
        <taxon>Melipona</taxon>
    </lineage>
</organism>
<dbReference type="EMBL" id="JAHYIQ010000019">
    <property type="protein sequence ID" value="KAK1124140.1"/>
    <property type="molecule type" value="Genomic_DNA"/>
</dbReference>
<sequence length="106" mass="12320">MQQHDEQTEKKQEIKEILGEERELAEHNEKLKNQNAESSSSSWQVPQLFKMIPLACNRSRNTCNVTRFTSRRHDRPLCTIATANFWKPVEKWDSSEGGHSGNEPPR</sequence>
<feature type="compositionally biased region" description="Polar residues" evidence="1">
    <location>
        <begin position="33"/>
        <end position="44"/>
    </location>
</feature>
<comment type="caution">
    <text evidence="2">The sequence shown here is derived from an EMBL/GenBank/DDBJ whole genome shotgun (WGS) entry which is preliminary data.</text>
</comment>
<reference evidence="2" key="1">
    <citation type="submission" date="2021-10" db="EMBL/GenBank/DDBJ databases">
        <title>Melipona bicolor Genome sequencing and assembly.</title>
        <authorList>
            <person name="Araujo N.S."/>
            <person name="Arias M.C."/>
        </authorList>
    </citation>
    <scope>NUCLEOTIDE SEQUENCE</scope>
    <source>
        <strain evidence="2">USP_2M_L1-L4_2017</strain>
        <tissue evidence="2">Whole body</tissue>
    </source>
</reference>
<feature type="region of interest" description="Disordered" evidence="1">
    <location>
        <begin position="1"/>
        <end position="44"/>
    </location>
</feature>
<dbReference type="Proteomes" id="UP001177670">
    <property type="component" value="Unassembled WGS sequence"/>
</dbReference>
<keyword evidence="3" id="KW-1185">Reference proteome</keyword>
<gene>
    <name evidence="2" type="ORF">K0M31_007164</name>
</gene>
<dbReference type="AlphaFoldDB" id="A0AA40FRQ8"/>
<accession>A0AA40FRQ8</accession>
<proteinExistence type="predicted"/>
<evidence type="ECO:0000313" key="2">
    <source>
        <dbReference type="EMBL" id="KAK1124140.1"/>
    </source>
</evidence>